<dbReference type="InterPro" id="IPR023996">
    <property type="entry name" value="TonB-dep_OMP_SusC/RagA"/>
</dbReference>
<evidence type="ECO:0000256" key="8">
    <source>
        <dbReference type="PROSITE-ProRule" id="PRU01360"/>
    </source>
</evidence>
<sequence>MGKRLMMFLACMFLFVGMAMAQSQVTGVVVSSSDGQPIVGASVMITGTKLGTVTDADGRFTLSAPSGSRLRISYLGMQQKEVKTAPYMKITLQNDNKTLNEVVVTAFGITRQKRSLGYATTEIDSKDLTSVNEGNLNNALVGKVAGARFIGGSGAKFDEGTIVLRGVTSITSPSGTAPIYVVDGVISSPSSVDMNDVASVNVLKGPAATALYGVRGGNGAVIIVTKGGSVGRESQSVNIGHTIEWTSAYNHVDFQKEYGGGYLGSDGLETYHWEDGDPENYKQFDGRKYYDYADDSSWGPKFDGSLYMTAASWDSTSPYFGKEDTWSNHFNIKDLFNTGVTNTTNASFDKSGKDYSVHVGLGTSSIGGVDPNSDAQRRFANAKLIFNPMKNLKVDFSYKYTYRKNHNAAAEGYSSNNPYADLLQWGNTNVDLKEYKDYQRPDGTFRTWNITSPTDFTPAFHDSPYATYNEINDANTRQYHTISADLEYSLPFNIKIGWKTTADIHEYIETYDNPALTGVIASHKQWQEQSSDIYNQARITWNDVFVDGKLNMNAAFFLENRYYHYEGVNAFTQDGLLIPGLYNTGNSAGTAHGDDAGATYDYFGNYTGTQKLKTQSIFGTYSAGWADTYYIELSLRNDWNSTLPVNNNSYLYGGASVSAIASNWFHHGNWLNYWKLRGSLAQVGSALSPYELSNVYNFGTRYGSTATLVNSAVLIDNDIKPSITTSYEVGTEFSLFNNRLWGDINYYRRDTKNQIIKVSTSASSGYSSRLTNAGLIRNEGFEISLGGSPIKTKDWEWRVDGNVAHNSNKLVRLTSGMNRYTLESFGFYAQLYSYAEVGKPIGALYTSRNWEYNEDGKIVMTANGDGTYTPQIDSNTERYLGNIQPKVTGGFSTSLRWKDLTVRASLDFRFGGKIASITNMWLEGSGMASNTAGLNNKGGELRGALSDNGGVAIDGVVKNSDGSYTDVTAYMDAMEYFMNYKSTLWEPYVYNASYIKLRELSLAYSLPSNWLEKLHIGLTAASVSFIASNPFLIWSDCPNIDPSETNGSAFEEGQAVSTRSFGLSVNLTF</sequence>
<dbReference type="InterPro" id="IPR008969">
    <property type="entry name" value="CarboxyPept-like_regulatory"/>
</dbReference>
<dbReference type="Pfam" id="PF13715">
    <property type="entry name" value="CarbopepD_reg_2"/>
    <property type="match status" value="1"/>
</dbReference>
<feature type="domain" description="TonB-dependent receptor-like beta-barrel" evidence="11">
    <location>
        <begin position="425"/>
        <end position="899"/>
    </location>
</feature>
<dbReference type="EMBL" id="JAMXLY010000047">
    <property type="protein sequence ID" value="MCO6026292.1"/>
    <property type="molecule type" value="Genomic_DNA"/>
</dbReference>
<dbReference type="SUPFAM" id="SSF49464">
    <property type="entry name" value="Carboxypeptidase regulatory domain-like"/>
    <property type="match status" value="1"/>
</dbReference>
<reference evidence="13 14" key="1">
    <citation type="submission" date="2022-06" db="EMBL/GenBank/DDBJ databases">
        <title>A taxonomic note on the genus Prevotella: Description of four novel genera and emended description of the genera Hallella and Xylanibacter.</title>
        <authorList>
            <person name="Hitch T.C.A."/>
        </authorList>
    </citation>
    <scope>NUCLEOTIDE SEQUENCE [LARGE SCALE GENOMIC DNA]</scope>
    <source>
        <strain evidence="13 14">DSM 100619</strain>
    </source>
</reference>
<gene>
    <name evidence="13" type="ORF">NG821_10650</name>
</gene>
<evidence type="ECO:0000256" key="6">
    <source>
        <dbReference type="ARBA" id="ARBA00023136"/>
    </source>
</evidence>
<dbReference type="NCBIfam" id="TIGR04056">
    <property type="entry name" value="OMP_RagA_SusC"/>
    <property type="match status" value="1"/>
</dbReference>
<protein>
    <submittedName>
        <fullName evidence="13">SusC/RagA family TonB-linked outer membrane protein</fullName>
    </submittedName>
</protein>
<evidence type="ECO:0000256" key="9">
    <source>
        <dbReference type="RuleBase" id="RU003357"/>
    </source>
</evidence>
<dbReference type="Proteomes" id="UP001204015">
    <property type="component" value="Unassembled WGS sequence"/>
</dbReference>
<dbReference type="Pfam" id="PF07715">
    <property type="entry name" value="Plug"/>
    <property type="match status" value="1"/>
</dbReference>
<keyword evidence="6 8" id="KW-0472">Membrane</keyword>
<keyword evidence="14" id="KW-1185">Reference proteome</keyword>
<dbReference type="Gene3D" id="2.40.170.20">
    <property type="entry name" value="TonB-dependent receptor, beta-barrel domain"/>
    <property type="match status" value="1"/>
</dbReference>
<keyword evidence="10" id="KW-0732">Signal</keyword>
<feature type="domain" description="TonB-dependent receptor plug" evidence="12">
    <location>
        <begin position="113"/>
        <end position="220"/>
    </location>
</feature>
<evidence type="ECO:0000256" key="5">
    <source>
        <dbReference type="ARBA" id="ARBA00023077"/>
    </source>
</evidence>
<dbReference type="InterPro" id="IPR037066">
    <property type="entry name" value="Plug_dom_sf"/>
</dbReference>
<dbReference type="Gene3D" id="2.60.40.1120">
    <property type="entry name" value="Carboxypeptidase-like, regulatory domain"/>
    <property type="match status" value="1"/>
</dbReference>
<keyword evidence="2 8" id="KW-0813">Transport</keyword>
<evidence type="ECO:0000256" key="10">
    <source>
        <dbReference type="SAM" id="SignalP"/>
    </source>
</evidence>
<comment type="caution">
    <text evidence="13">The sequence shown here is derived from an EMBL/GenBank/DDBJ whole genome shotgun (WGS) entry which is preliminary data.</text>
</comment>
<accession>A0ABT1BYY5</accession>
<dbReference type="Gene3D" id="2.170.130.10">
    <property type="entry name" value="TonB-dependent receptor, plug domain"/>
    <property type="match status" value="1"/>
</dbReference>
<name>A0ABT1BYY5_9BACT</name>
<dbReference type="PROSITE" id="PS52016">
    <property type="entry name" value="TONB_DEPENDENT_REC_3"/>
    <property type="match status" value="1"/>
</dbReference>
<proteinExistence type="inferred from homology"/>
<evidence type="ECO:0000256" key="1">
    <source>
        <dbReference type="ARBA" id="ARBA00004571"/>
    </source>
</evidence>
<feature type="signal peptide" evidence="10">
    <location>
        <begin position="1"/>
        <end position="21"/>
    </location>
</feature>
<comment type="similarity">
    <text evidence="8 9">Belongs to the TonB-dependent receptor family.</text>
</comment>
<comment type="subcellular location">
    <subcellularLocation>
        <location evidence="1 8">Cell outer membrane</location>
        <topology evidence="1 8">Multi-pass membrane protein</topology>
    </subcellularLocation>
</comment>
<dbReference type="InterPro" id="IPR036942">
    <property type="entry name" value="Beta-barrel_TonB_sf"/>
</dbReference>
<evidence type="ECO:0000259" key="12">
    <source>
        <dbReference type="Pfam" id="PF07715"/>
    </source>
</evidence>
<evidence type="ECO:0000259" key="11">
    <source>
        <dbReference type="Pfam" id="PF00593"/>
    </source>
</evidence>
<keyword evidence="5 9" id="KW-0798">TonB box</keyword>
<dbReference type="InterPro" id="IPR012910">
    <property type="entry name" value="Plug_dom"/>
</dbReference>
<keyword evidence="7 8" id="KW-0998">Cell outer membrane</keyword>
<dbReference type="InterPro" id="IPR039426">
    <property type="entry name" value="TonB-dep_rcpt-like"/>
</dbReference>
<evidence type="ECO:0000256" key="7">
    <source>
        <dbReference type="ARBA" id="ARBA00023237"/>
    </source>
</evidence>
<evidence type="ECO:0000256" key="4">
    <source>
        <dbReference type="ARBA" id="ARBA00022692"/>
    </source>
</evidence>
<feature type="chain" id="PRO_5046310088" evidence="10">
    <location>
        <begin position="22"/>
        <end position="1069"/>
    </location>
</feature>
<evidence type="ECO:0000256" key="2">
    <source>
        <dbReference type="ARBA" id="ARBA00022448"/>
    </source>
</evidence>
<dbReference type="RefSeq" id="WP_252761648.1">
    <property type="nucleotide sequence ID" value="NZ_JAMXLY010000047.1"/>
</dbReference>
<keyword evidence="3 8" id="KW-1134">Transmembrane beta strand</keyword>
<evidence type="ECO:0000313" key="13">
    <source>
        <dbReference type="EMBL" id="MCO6026292.1"/>
    </source>
</evidence>
<dbReference type="InterPro" id="IPR000531">
    <property type="entry name" value="Beta-barrel_TonB"/>
</dbReference>
<keyword evidence="4 8" id="KW-0812">Transmembrane</keyword>
<organism evidence="13 14">
    <name type="scientific">Segatella cerevisiae</name>
    <dbReference type="NCBI Taxonomy" id="2053716"/>
    <lineage>
        <taxon>Bacteria</taxon>
        <taxon>Pseudomonadati</taxon>
        <taxon>Bacteroidota</taxon>
        <taxon>Bacteroidia</taxon>
        <taxon>Bacteroidales</taxon>
        <taxon>Prevotellaceae</taxon>
        <taxon>Segatella</taxon>
    </lineage>
</organism>
<evidence type="ECO:0000256" key="3">
    <source>
        <dbReference type="ARBA" id="ARBA00022452"/>
    </source>
</evidence>
<dbReference type="SUPFAM" id="SSF56935">
    <property type="entry name" value="Porins"/>
    <property type="match status" value="1"/>
</dbReference>
<evidence type="ECO:0000313" key="14">
    <source>
        <dbReference type="Proteomes" id="UP001204015"/>
    </source>
</evidence>
<dbReference type="Pfam" id="PF00593">
    <property type="entry name" value="TonB_dep_Rec_b-barrel"/>
    <property type="match status" value="1"/>
</dbReference>